<evidence type="ECO:0000313" key="3">
    <source>
        <dbReference type="EMBL" id="RRO87424.1"/>
    </source>
</evidence>
<dbReference type="RefSeq" id="WP_125172562.1">
    <property type="nucleotide sequence ID" value="NZ_JAPJOD010000012.1"/>
</dbReference>
<keyword evidence="2" id="KW-0472">Membrane</keyword>
<feature type="compositionally biased region" description="Low complexity" evidence="1">
    <location>
        <begin position="47"/>
        <end position="85"/>
    </location>
</feature>
<evidence type="ECO:0000313" key="4">
    <source>
        <dbReference type="Proteomes" id="UP000276526"/>
    </source>
</evidence>
<name>A0A426Q0X1_9CORY</name>
<protein>
    <recommendedName>
        <fullName evidence="5">DUF4232 domain-containing protein</fullName>
    </recommendedName>
</protein>
<feature type="region of interest" description="Disordered" evidence="1">
    <location>
        <begin position="43"/>
        <end position="88"/>
    </location>
</feature>
<proteinExistence type="predicted"/>
<evidence type="ECO:0000256" key="2">
    <source>
        <dbReference type="SAM" id="Phobius"/>
    </source>
</evidence>
<evidence type="ECO:0008006" key="5">
    <source>
        <dbReference type="Google" id="ProtNLM"/>
    </source>
</evidence>
<dbReference type="EMBL" id="PQNK01000003">
    <property type="protein sequence ID" value="RRO87424.1"/>
    <property type="molecule type" value="Genomic_DNA"/>
</dbReference>
<dbReference type="Proteomes" id="UP000276526">
    <property type="component" value="Unassembled WGS sequence"/>
</dbReference>
<organism evidence="3 4">
    <name type="scientific">Corynebacterium bovis</name>
    <dbReference type="NCBI Taxonomy" id="36808"/>
    <lineage>
        <taxon>Bacteria</taxon>
        <taxon>Bacillati</taxon>
        <taxon>Actinomycetota</taxon>
        <taxon>Actinomycetes</taxon>
        <taxon>Mycobacteriales</taxon>
        <taxon>Corynebacteriaceae</taxon>
        <taxon>Corynebacterium</taxon>
    </lineage>
</organism>
<gene>
    <name evidence="3" type="ORF">CXF48_02505</name>
</gene>
<keyword evidence="2" id="KW-0812">Transmembrane</keyword>
<dbReference type="AlphaFoldDB" id="A0A426Q0X1"/>
<keyword evidence="2" id="KW-1133">Transmembrane helix</keyword>
<feature type="transmembrane region" description="Helical" evidence="2">
    <location>
        <begin position="18"/>
        <end position="35"/>
    </location>
</feature>
<reference evidence="3 4" key="1">
    <citation type="submission" date="2018-01" db="EMBL/GenBank/DDBJ databases">
        <title>Twenty Corynebacterium bovis Genomes.</title>
        <authorList>
            <person name="Gulvik C.A."/>
        </authorList>
    </citation>
    <scope>NUCLEOTIDE SEQUENCE [LARGE SCALE GENOMIC DNA]</scope>
    <source>
        <strain evidence="3 4">F6900</strain>
    </source>
</reference>
<sequence>MSQPNQPLPREIYTRRRIAAVVVLVVVIALIWWAVSSLTGGGDDGDPAPAAASSPAASSPAPSSSTTPTSTSTAPAATTAAPTTSEKTDCSLADLRVEAAPGQPSFGPDTAPNFFLTVTNPTRGDCRVDLSDHPLQFEVFTLTTYQRVWADTDCNRPEDAGELRLAPGASKTWELTSWSRTTSAPDGCGDRRPVDPGSYLLYTHVGDVVSQPATFNLE</sequence>
<comment type="caution">
    <text evidence="3">The sequence shown here is derived from an EMBL/GenBank/DDBJ whole genome shotgun (WGS) entry which is preliminary data.</text>
</comment>
<accession>A0A426Q0X1</accession>
<evidence type="ECO:0000256" key="1">
    <source>
        <dbReference type="SAM" id="MobiDB-lite"/>
    </source>
</evidence>